<accession>A0ACB9FY16</accession>
<evidence type="ECO:0000313" key="1">
    <source>
        <dbReference type="EMBL" id="KAI3775700.1"/>
    </source>
</evidence>
<name>A0ACB9FY16_9ASTR</name>
<reference evidence="1 2" key="2">
    <citation type="journal article" date="2022" name="Mol. Ecol. Resour.">
        <title>The genomes of chicory, endive, great burdock and yacon provide insights into Asteraceae paleo-polyploidization history and plant inulin production.</title>
        <authorList>
            <person name="Fan W."/>
            <person name="Wang S."/>
            <person name="Wang H."/>
            <person name="Wang A."/>
            <person name="Jiang F."/>
            <person name="Liu H."/>
            <person name="Zhao H."/>
            <person name="Xu D."/>
            <person name="Zhang Y."/>
        </authorList>
    </citation>
    <scope>NUCLEOTIDE SEQUENCE [LARGE SCALE GENOMIC DNA]</scope>
    <source>
        <strain evidence="2">cv. Yunnan</strain>
        <tissue evidence="1">Leaves</tissue>
    </source>
</reference>
<organism evidence="1 2">
    <name type="scientific">Smallanthus sonchifolius</name>
    <dbReference type="NCBI Taxonomy" id="185202"/>
    <lineage>
        <taxon>Eukaryota</taxon>
        <taxon>Viridiplantae</taxon>
        <taxon>Streptophyta</taxon>
        <taxon>Embryophyta</taxon>
        <taxon>Tracheophyta</taxon>
        <taxon>Spermatophyta</taxon>
        <taxon>Magnoliopsida</taxon>
        <taxon>eudicotyledons</taxon>
        <taxon>Gunneridae</taxon>
        <taxon>Pentapetalae</taxon>
        <taxon>asterids</taxon>
        <taxon>campanulids</taxon>
        <taxon>Asterales</taxon>
        <taxon>Asteraceae</taxon>
        <taxon>Asteroideae</taxon>
        <taxon>Heliantheae alliance</taxon>
        <taxon>Millerieae</taxon>
        <taxon>Smallanthus</taxon>
    </lineage>
</organism>
<sequence>MADTTEIPPQVYEHLCSQACIDKVLGYRKHNQNLIDQNEVFHQMKSEFKKVEDSYKEKINCLKKEISSLRHEQTNIETQIDDLLARLKATRTELAEQKVHVDKYEISSKKLQRLLDAQIHEKVKTGLGYHAEQYQAVAPPADYVTIHEPSFNLANLDMANINLDPSKDEPLVQECTTSSESESTCSDSSEISEASSPPAPQVILTKDEVPIIHSAPVAAISVPVPTPFKQIKISYPPEGMKLKIEKGQSSTSIQPKKVKKDRHKSVLKPSAANKTAADRVKPKQPKGKPSAAKSGAAHVKPSAATKYASDQSKPSDVASAAEKAKRAGKPPTQQWKAKKPPSIIIGSVECVDPLL</sequence>
<gene>
    <name evidence="1" type="ORF">L1987_45449</name>
</gene>
<protein>
    <submittedName>
        <fullName evidence="1">Uncharacterized protein</fullName>
    </submittedName>
</protein>
<evidence type="ECO:0000313" key="2">
    <source>
        <dbReference type="Proteomes" id="UP001056120"/>
    </source>
</evidence>
<keyword evidence="2" id="KW-1185">Reference proteome</keyword>
<dbReference type="Proteomes" id="UP001056120">
    <property type="component" value="Linkage Group LG15"/>
</dbReference>
<proteinExistence type="predicted"/>
<comment type="caution">
    <text evidence="1">The sequence shown here is derived from an EMBL/GenBank/DDBJ whole genome shotgun (WGS) entry which is preliminary data.</text>
</comment>
<dbReference type="EMBL" id="CM042032">
    <property type="protein sequence ID" value="KAI3775700.1"/>
    <property type="molecule type" value="Genomic_DNA"/>
</dbReference>
<reference evidence="2" key="1">
    <citation type="journal article" date="2022" name="Mol. Ecol. Resour.">
        <title>The genomes of chicory, endive, great burdock and yacon provide insights into Asteraceae palaeo-polyploidization history and plant inulin production.</title>
        <authorList>
            <person name="Fan W."/>
            <person name="Wang S."/>
            <person name="Wang H."/>
            <person name="Wang A."/>
            <person name="Jiang F."/>
            <person name="Liu H."/>
            <person name="Zhao H."/>
            <person name="Xu D."/>
            <person name="Zhang Y."/>
        </authorList>
    </citation>
    <scope>NUCLEOTIDE SEQUENCE [LARGE SCALE GENOMIC DNA]</scope>
    <source>
        <strain evidence="2">cv. Yunnan</strain>
    </source>
</reference>